<reference evidence="1" key="1">
    <citation type="submission" date="2018-11" db="EMBL/GenBank/DDBJ databases">
        <authorList>
            <consortium name="Pathogen Informatics"/>
        </authorList>
    </citation>
    <scope>NUCLEOTIDE SEQUENCE</scope>
</reference>
<evidence type="ECO:0000313" key="1">
    <source>
        <dbReference type="EMBL" id="VEL15531.1"/>
    </source>
</evidence>
<gene>
    <name evidence="1" type="ORF">PXEA_LOCUS8971</name>
</gene>
<keyword evidence="2" id="KW-1185">Reference proteome</keyword>
<comment type="caution">
    <text evidence="1">The sequence shown here is derived from an EMBL/GenBank/DDBJ whole genome shotgun (WGS) entry which is preliminary data.</text>
</comment>
<organism evidence="1 2">
    <name type="scientific">Protopolystoma xenopodis</name>
    <dbReference type="NCBI Taxonomy" id="117903"/>
    <lineage>
        <taxon>Eukaryota</taxon>
        <taxon>Metazoa</taxon>
        <taxon>Spiralia</taxon>
        <taxon>Lophotrochozoa</taxon>
        <taxon>Platyhelminthes</taxon>
        <taxon>Monogenea</taxon>
        <taxon>Polyopisthocotylea</taxon>
        <taxon>Polystomatidea</taxon>
        <taxon>Polystomatidae</taxon>
        <taxon>Protopolystoma</taxon>
    </lineage>
</organism>
<protein>
    <submittedName>
        <fullName evidence="1">Uncharacterized protein</fullName>
    </submittedName>
</protein>
<accession>A0A3S4ZZ16</accession>
<sequence length="122" mass="13022">MPLPALPSSSLPSTAPLLSSQTPLIPALLIAPTFGLVVNSQGTFWPGVLIDCHSGSNTYARHPVLLEDLGASDRERERKRHRDMSADFAYAVCSSNKGLGLLATSCRAWLLQSINQSLGGYA</sequence>
<dbReference type="Proteomes" id="UP000784294">
    <property type="component" value="Unassembled WGS sequence"/>
</dbReference>
<proteinExistence type="predicted"/>
<name>A0A3S4ZZ16_9PLAT</name>
<dbReference type="AlphaFoldDB" id="A0A3S4ZZ16"/>
<dbReference type="EMBL" id="CAAALY010024919">
    <property type="protein sequence ID" value="VEL15531.1"/>
    <property type="molecule type" value="Genomic_DNA"/>
</dbReference>
<evidence type="ECO:0000313" key="2">
    <source>
        <dbReference type="Proteomes" id="UP000784294"/>
    </source>
</evidence>